<dbReference type="PANTHER" id="PTHR32303">
    <property type="entry name" value="QUINOPROTEIN ALCOHOL DEHYDROGENASE (CYTOCHROME C)"/>
    <property type="match status" value="1"/>
</dbReference>
<dbReference type="PANTHER" id="PTHR32303:SF20">
    <property type="entry name" value="QUINOPROTEIN ETHANOL DEHYDROGENASE"/>
    <property type="match status" value="1"/>
</dbReference>
<comment type="similarity">
    <text evidence="2">Belongs to the bacterial PQQ dehydrogenase family.</text>
</comment>
<keyword evidence="3" id="KW-0560">Oxidoreductase</keyword>
<dbReference type="Gene3D" id="2.140.10.10">
    <property type="entry name" value="Quinoprotein alcohol dehydrogenase-like superfamily"/>
    <property type="match status" value="1"/>
</dbReference>
<feature type="domain" description="Pyrrolo-quinoline quinone repeat" evidence="4">
    <location>
        <begin position="352"/>
        <end position="414"/>
    </location>
</feature>
<comment type="cofactor">
    <cofactor evidence="1">
        <name>pyrroloquinoline quinone</name>
        <dbReference type="ChEBI" id="CHEBI:58442"/>
    </cofactor>
</comment>
<organism evidence="5 6">
    <name type="scientific">Candidatus Acidiferrum panamense</name>
    <dbReference type="NCBI Taxonomy" id="2741543"/>
    <lineage>
        <taxon>Bacteria</taxon>
        <taxon>Pseudomonadati</taxon>
        <taxon>Acidobacteriota</taxon>
        <taxon>Terriglobia</taxon>
        <taxon>Candidatus Acidiferrales</taxon>
        <taxon>Candidatus Acidiferrum</taxon>
    </lineage>
</organism>
<evidence type="ECO:0000259" key="4">
    <source>
        <dbReference type="Pfam" id="PF01011"/>
    </source>
</evidence>
<feature type="non-terminal residue" evidence="5">
    <location>
        <position position="1"/>
    </location>
</feature>
<evidence type="ECO:0000256" key="3">
    <source>
        <dbReference type="ARBA" id="ARBA00023002"/>
    </source>
</evidence>
<keyword evidence="6" id="KW-1185">Reference proteome</keyword>
<dbReference type="InterPro" id="IPR011047">
    <property type="entry name" value="Quinoprotein_ADH-like_sf"/>
</dbReference>
<evidence type="ECO:0000256" key="1">
    <source>
        <dbReference type="ARBA" id="ARBA00001931"/>
    </source>
</evidence>
<comment type="caution">
    <text evidence="5">The sequence shown here is derived from an EMBL/GenBank/DDBJ whole genome shotgun (WGS) entry which is preliminary data.</text>
</comment>
<dbReference type="EMBL" id="JACDQQ010002960">
    <property type="protein sequence ID" value="MBA0089373.1"/>
    <property type="molecule type" value="Genomic_DNA"/>
</dbReference>
<evidence type="ECO:0000313" key="6">
    <source>
        <dbReference type="Proteomes" id="UP000567293"/>
    </source>
</evidence>
<dbReference type="Pfam" id="PF01011">
    <property type="entry name" value="PQQ"/>
    <property type="match status" value="2"/>
</dbReference>
<proteinExistence type="inferred from homology"/>
<gene>
    <name evidence="5" type="ORF">HRJ53_30655</name>
</gene>
<dbReference type="GO" id="GO:0016491">
    <property type="term" value="F:oxidoreductase activity"/>
    <property type="evidence" value="ECO:0007669"/>
    <property type="project" value="UniProtKB-KW"/>
</dbReference>
<dbReference type="InterPro" id="IPR018391">
    <property type="entry name" value="PQQ_b-propeller_rpt"/>
</dbReference>
<dbReference type="AlphaFoldDB" id="A0A7V8NXK5"/>
<sequence length="434" mass="47144">VWEYHPQGRSRGSLTGTEGVQRNIAIYEDKIFGTTSDAHIVALDARTGKLVWDTAVADPKLGYQYTSGPIAVRGKVIAGISGCSRYKEDVCFITGHDAATGKELWRTSTIARPGEPGGDTWGDLPLAFRAGSDAWIAGSYDPETNLVYWGTAQAKPWARAVRGTDGDALYTNSTLALDPDTGKMKWYYQHLPGETQDMDEVFENILIDSNGRKSLFKMGKLGILWQLDRASGKFIHATDLGYQNIVEVGPETGKVTYRPDKIPQIGVELEMCPSTAGFKDWRAMSYSPQTGALYIPMALNCEKATFGEVEKVLGKGGTGPVKRVDYKHPASEGNLGEFLAMDIKSGRVLWRHRTPSPSNTAALATAGGLAFVGDWDRHMYAYDAANGKILWQTRLSSSAQGFPVTYLAKGKQYVAVPAGTGGGSWSTLIPLELA</sequence>
<evidence type="ECO:0000256" key="2">
    <source>
        <dbReference type="ARBA" id="ARBA00008156"/>
    </source>
</evidence>
<accession>A0A7V8NXK5</accession>
<evidence type="ECO:0000313" key="5">
    <source>
        <dbReference type="EMBL" id="MBA0089373.1"/>
    </source>
</evidence>
<dbReference type="Proteomes" id="UP000567293">
    <property type="component" value="Unassembled WGS sequence"/>
</dbReference>
<reference evidence="5" key="1">
    <citation type="submission" date="2020-06" db="EMBL/GenBank/DDBJ databases">
        <title>Legume-microbial interactions unlock mineral nutrients during tropical forest succession.</title>
        <authorList>
            <person name="Epihov D.Z."/>
        </authorList>
    </citation>
    <scope>NUCLEOTIDE SEQUENCE [LARGE SCALE GENOMIC DNA]</scope>
    <source>
        <strain evidence="5">Pan2503</strain>
    </source>
</reference>
<dbReference type="InterPro" id="IPR002372">
    <property type="entry name" value="PQQ_rpt_dom"/>
</dbReference>
<dbReference type="SMART" id="SM00564">
    <property type="entry name" value="PQQ"/>
    <property type="match status" value="5"/>
</dbReference>
<name>A0A7V8NXK5_9BACT</name>
<dbReference type="SUPFAM" id="SSF50998">
    <property type="entry name" value="Quinoprotein alcohol dehydrogenase-like"/>
    <property type="match status" value="1"/>
</dbReference>
<feature type="domain" description="Pyrrolo-quinoline quinone repeat" evidence="4">
    <location>
        <begin position="2"/>
        <end position="236"/>
    </location>
</feature>
<feature type="non-terminal residue" evidence="5">
    <location>
        <position position="434"/>
    </location>
</feature>
<protein>
    <submittedName>
        <fullName evidence="5">PQQ-binding-like beta-propeller repeat protein</fullName>
    </submittedName>
</protein>